<dbReference type="Pfam" id="PF00072">
    <property type="entry name" value="Response_reg"/>
    <property type="match status" value="1"/>
</dbReference>
<keyword evidence="3" id="KW-0805">Transcription regulation</keyword>
<accession>A0A0G0HN87</accession>
<dbReference type="Gene3D" id="3.40.50.2300">
    <property type="match status" value="1"/>
</dbReference>
<feature type="modified residue" description="4-aspartylphosphate" evidence="6">
    <location>
        <position position="89"/>
    </location>
</feature>
<dbReference type="PROSITE" id="PS50110">
    <property type="entry name" value="RESPONSE_REGULATORY"/>
    <property type="match status" value="1"/>
</dbReference>
<dbReference type="GO" id="GO:0006355">
    <property type="term" value="P:regulation of DNA-templated transcription"/>
    <property type="evidence" value="ECO:0007669"/>
    <property type="project" value="TreeGrafter"/>
</dbReference>
<keyword evidence="2" id="KW-0902">Two-component regulatory system</keyword>
<evidence type="ECO:0000313" key="8">
    <source>
        <dbReference type="EMBL" id="KKQ44593.1"/>
    </source>
</evidence>
<evidence type="ECO:0000313" key="9">
    <source>
        <dbReference type="Proteomes" id="UP000034603"/>
    </source>
</evidence>
<dbReference type="EMBL" id="LBTR01000024">
    <property type="protein sequence ID" value="KKQ44593.1"/>
    <property type="molecule type" value="Genomic_DNA"/>
</dbReference>
<protein>
    <submittedName>
        <fullName evidence="8">Two component transcriptional regulator, winged helix family</fullName>
    </submittedName>
</protein>
<comment type="caution">
    <text evidence="8">The sequence shown here is derived from an EMBL/GenBank/DDBJ whole genome shotgun (WGS) entry which is preliminary data.</text>
</comment>
<evidence type="ECO:0000259" key="7">
    <source>
        <dbReference type="PROSITE" id="PS50110"/>
    </source>
</evidence>
<feature type="domain" description="Response regulatory" evidence="7">
    <location>
        <begin position="40"/>
        <end position="156"/>
    </location>
</feature>
<keyword evidence="1 6" id="KW-0597">Phosphoprotein</keyword>
<evidence type="ECO:0000256" key="6">
    <source>
        <dbReference type="PROSITE-ProRule" id="PRU00169"/>
    </source>
</evidence>
<keyword evidence="5" id="KW-0804">Transcription</keyword>
<dbReference type="GO" id="GO:0000976">
    <property type="term" value="F:transcription cis-regulatory region binding"/>
    <property type="evidence" value="ECO:0007669"/>
    <property type="project" value="TreeGrafter"/>
</dbReference>
<dbReference type="InterPro" id="IPR001789">
    <property type="entry name" value="Sig_transdc_resp-reg_receiver"/>
</dbReference>
<name>A0A0G0HN87_9BACT</name>
<dbReference type="PANTHER" id="PTHR48111:SF21">
    <property type="entry name" value="DNA-BINDING DUAL MASTER TRANSCRIPTIONAL REGULATOR RPAA"/>
    <property type="match status" value="1"/>
</dbReference>
<dbReference type="InterPro" id="IPR011006">
    <property type="entry name" value="CheY-like_superfamily"/>
</dbReference>
<dbReference type="PANTHER" id="PTHR48111">
    <property type="entry name" value="REGULATOR OF RPOS"/>
    <property type="match status" value="1"/>
</dbReference>
<keyword evidence="4" id="KW-0238">DNA-binding</keyword>
<evidence type="ECO:0000256" key="4">
    <source>
        <dbReference type="ARBA" id="ARBA00023125"/>
    </source>
</evidence>
<evidence type="ECO:0000256" key="2">
    <source>
        <dbReference type="ARBA" id="ARBA00023012"/>
    </source>
</evidence>
<evidence type="ECO:0000256" key="3">
    <source>
        <dbReference type="ARBA" id="ARBA00023015"/>
    </source>
</evidence>
<sequence length="164" mass="18625">MLNEKKNIEKLSKFFVKIHDNIIENSIDKYDFKGILEMQKILVAEDDKLLASAYKIKLEREGYSVMLVGNGVEFVKNIESFVPDLIILDLIMPQTDGFQILDYLKKSDRWKNVPVLVASNLSQSEDIVKATKMGADDYIIKSGLSMKDLGNKIKTLLLPKTNTP</sequence>
<dbReference type="CDD" id="cd17574">
    <property type="entry name" value="REC_OmpR"/>
    <property type="match status" value="1"/>
</dbReference>
<dbReference type="AlphaFoldDB" id="A0A0G0HN87"/>
<dbReference type="SUPFAM" id="SSF52172">
    <property type="entry name" value="CheY-like"/>
    <property type="match status" value="1"/>
</dbReference>
<dbReference type="InterPro" id="IPR039420">
    <property type="entry name" value="WalR-like"/>
</dbReference>
<dbReference type="SMART" id="SM00448">
    <property type="entry name" value="REC"/>
    <property type="match status" value="1"/>
</dbReference>
<gene>
    <name evidence="8" type="ORF">US62_C0024G0015</name>
</gene>
<dbReference type="GO" id="GO:0005829">
    <property type="term" value="C:cytosol"/>
    <property type="evidence" value="ECO:0007669"/>
    <property type="project" value="TreeGrafter"/>
</dbReference>
<dbReference type="GO" id="GO:0000156">
    <property type="term" value="F:phosphorelay response regulator activity"/>
    <property type="evidence" value="ECO:0007669"/>
    <property type="project" value="TreeGrafter"/>
</dbReference>
<evidence type="ECO:0000256" key="1">
    <source>
        <dbReference type="ARBA" id="ARBA00022553"/>
    </source>
</evidence>
<reference evidence="8 9" key="1">
    <citation type="journal article" date="2015" name="Nature">
        <title>rRNA introns, odd ribosomes, and small enigmatic genomes across a large radiation of phyla.</title>
        <authorList>
            <person name="Brown C.T."/>
            <person name="Hug L.A."/>
            <person name="Thomas B.C."/>
            <person name="Sharon I."/>
            <person name="Castelle C.J."/>
            <person name="Singh A."/>
            <person name="Wilkins M.J."/>
            <person name="Williams K.H."/>
            <person name="Banfield J.F."/>
        </authorList>
    </citation>
    <scope>NUCLEOTIDE SEQUENCE [LARGE SCALE GENOMIC DNA]</scope>
</reference>
<dbReference type="Proteomes" id="UP000034603">
    <property type="component" value="Unassembled WGS sequence"/>
</dbReference>
<evidence type="ECO:0000256" key="5">
    <source>
        <dbReference type="ARBA" id="ARBA00023163"/>
    </source>
</evidence>
<dbReference type="GO" id="GO:0032993">
    <property type="term" value="C:protein-DNA complex"/>
    <property type="evidence" value="ECO:0007669"/>
    <property type="project" value="TreeGrafter"/>
</dbReference>
<proteinExistence type="predicted"/>
<organism evidence="8 9">
    <name type="scientific">Candidatus Woesebacteria bacterium GW2011_GWA1_37_8</name>
    <dbReference type="NCBI Taxonomy" id="1618546"/>
    <lineage>
        <taxon>Bacteria</taxon>
        <taxon>Candidatus Woeseibacteriota</taxon>
    </lineage>
</organism>